<dbReference type="PANTHER" id="PTHR43540">
    <property type="entry name" value="PEROXYUREIDOACRYLATE/UREIDOACRYLATE AMIDOHYDROLASE-RELATED"/>
    <property type="match status" value="1"/>
</dbReference>
<organism evidence="3 4">
    <name type="scientific">Microbulbifer agarilyticus</name>
    <dbReference type="NCBI Taxonomy" id="260552"/>
    <lineage>
        <taxon>Bacteria</taxon>
        <taxon>Pseudomonadati</taxon>
        <taxon>Pseudomonadota</taxon>
        <taxon>Gammaproteobacteria</taxon>
        <taxon>Cellvibrionales</taxon>
        <taxon>Microbulbiferaceae</taxon>
        <taxon>Microbulbifer</taxon>
    </lineage>
</organism>
<evidence type="ECO:0000313" key="3">
    <source>
        <dbReference type="EMBL" id="AQQ67913.1"/>
    </source>
</evidence>
<dbReference type="SUPFAM" id="SSF52499">
    <property type="entry name" value="Isochorismatase-like hydrolases"/>
    <property type="match status" value="1"/>
</dbReference>
<proteinExistence type="predicted"/>
<dbReference type="EMBL" id="CP019650">
    <property type="protein sequence ID" value="AQQ67913.1"/>
    <property type="molecule type" value="Genomic_DNA"/>
</dbReference>
<gene>
    <name evidence="3" type="ORF">Mag101_09855</name>
</gene>
<dbReference type="OrthoDB" id="5360912at2"/>
<dbReference type="eggNOG" id="COG1335">
    <property type="taxonomic scope" value="Bacteria"/>
</dbReference>
<dbReference type="Proteomes" id="UP000188219">
    <property type="component" value="Chromosome"/>
</dbReference>
<dbReference type="AlphaFoldDB" id="A0A1Q2M5A7"/>
<dbReference type="PANTHER" id="PTHR43540:SF1">
    <property type="entry name" value="ISOCHORISMATASE HYDROLASE"/>
    <property type="match status" value="1"/>
</dbReference>
<sequence>MDLERKNLGLGARPALLLVDMIVGFTSARCPLGTDCPDVVQANSQLLERFRTLGLPVVFTTVVYHHEQQARVFRDRINHLNVLTPDSEWVQVDPRLQPQDDEPVIAKQWASSFFKTSLDTWLQTQGVDSLVVTGLTTSGCVRATVVDGLQHDYPVVVPREAVGDRNPEAHEANLFDMHAKYADVMSVQDVLQSLPTSQQAEQQA</sequence>
<evidence type="ECO:0000259" key="2">
    <source>
        <dbReference type="Pfam" id="PF00857"/>
    </source>
</evidence>
<evidence type="ECO:0000256" key="1">
    <source>
        <dbReference type="ARBA" id="ARBA00022801"/>
    </source>
</evidence>
<dbReference type="KEGG" id="maga:Mag101_09855"/>
<protein>
    <submittedName>
        <fullName evidence="3">Isochorismatase</fullName>
    </submittedName>
</protein>
<dbReference type="STRING" id="260552.Mag101_09855"/>
<reference evidence="3" key="1">
    <citation type="submission" date="2017-02" db="EMBL/GenBank/DDBJ databases">
        <title>Genome of Microbulbifer agarilyticus GP101.</title>
        <authorList>
            <person name="Jung J."/>
            <person name="Bae S.S."/>
            <person name="Baek K."/>
        </authorList>
    </citation>
    <scope>NUCLEOTIDE SEQUENCE [LARGE SCALE GENOMIC DNA]</scope>
    <source>
        <strain evidence="3">GP101</strain>
    </source>
</reference>
<dbReference type="InterPro" id="IPR050272">
    <property type="entry name" value="Isochorismatase-like_hydrls"/>
</dbReference>
<keyword evidence="1" id="KW-0378">Hydrolase</keyword>
<evidence type="ECO:0000313" key="4">
    <source>
        <dbReference type="Proteomes" id="UP000188219"/>
    </source>
</evidence>
<dbReference type="Pfam" id="PF00857">
    <property type="entry name" value="Isochorismatase"/>
    <property type="match status" value="1"/>
</dbReference>
<dbReference type="InterPro" id="IPR036380">
    <property type="entry name" value="Isochorismatase-like_sf"/>
</dbReference>
<dbReference type="RefSeq" id="WP_077404147.1">
    <property type="nucleotide sequence ID" value="NZ_CP019650.1"/>
</dbReference>
<dbReference type="GO" id="GO:0016787">
    <property type="term" value="F:hydrolase activity"/>
    <property type="evidence" value="ECO:0007669"/>
    <property type="project" value="UniProtKB-KW"/>
</dbReference>
<dbReference type="InterPro" id="IPR000868">
    <property type="entry name" value="Isochorismatase-like_dom"/>
</dbReference>
<feature type="domain" description="Isochorismatase-like" evidence="2">
    <location>
        <begin position="15"/>
        <end position="189"/>
    </location>
</feature>
<keyword evidence="4" id="KW-1185">Reference proteome</keyword>
<dbReference type="Gene3D" id="3.40.50.850">
    <property type="entry name" value="Isochorismatase-like"/>
    <property type="match status" value="1"/>
</dbReference>
<accession>A0A1Q2M5A7</accession>
<name>A0A1Q2M5A7_9GAMM</name>